<name>A0ABP3RVW1_9ACTN</name>
<evidence type="ECO:0000313" key="2">
    <source>
        <dbReference type="EMBL" id="GAA0618221.1"/>
    </source>
</evidence>
<sequence>MHRAPQGREGSSGARGRFRPGRGRGRPAGPYSCAVGFGRVGTRGAGVVAGLAEGVSRWVLNSKGEWAVKARGDNPVVPVRELTGPQKTDHENSTDPQPLARPIEFAERIQFGPDREAIRAQGQRSWPRIQAKPEFNRAERGYPPAA</sequence>
<feature type="region of interest" description="Disordered" evidence="1">
    <location>
        <begin position="76"/>
        <end position="102"/>
    </location>
</feature>
<comment type="caution">
    <text evidence="2">The sequence shown here is derived from an EMBL/GenBank/DDBJ whole genome shotgun (WGS) entry which is preliminary data.</text>
</comment>
<feature type="region of interest" description="Disordered" evidence="1">
    <location>
        <begin position="1"/>
        <end position="33"/>
    </location>
</feature>
<organism evidence="2 3">
    <name type="scientific">Streptomyces crystallinus</name>
    <dbReference type="NCBI Taxonomy" id="68191"/>
    <lineage>
        <taxon>Bacteria</taxon>
        <taxon>Bacillati</taxon>
        <taxon>Actinomycetota</taxon>
        <taxon>Actinomycetes</taxon>
        <taxon>Kitasatosporales</taxon>
        <taxon>Streptomycetaceae</taxon>
        <taxon>Streptomyces</taxon>
    </lineage>
</organism>
<gene>
    <name evidence="2" type="ORF">GCM10010394_55710</name>
</gene>
<reference evidence="3" key="1">
    <citation type="journal article" date="2019" name="Int. J. Syst. Evol. Microbiol.">
        <title>The Global Catalogue of Microorganisms (GCM) 10K type strain sequencing project: providing services to taxonomists for standard genome sequencing and annotation.</title>
        <authorList>
            <consortium name="The Broad Institute Genomics Platform"/>
            <consortium name="The Broad Institute Genome Sequencing Center for Infectious Disease"/>
            <person name="Wu L."/>
            <person name="Ma J."/>
        </authorList>
    </citation>
    <scope>NUCLEOTIDE SEQUENCE [LARGE SCALE GENOMIC DNA]</scope>
    <source>
        <strain evidence="3">JCM 5067</strain>
    </source>
</reference>
<feature type="region of interest" description="Disordered" evidence="1">
    <location>
        <begin position="119"/>
        <end position="146"/>
    </location>
</feature>
<evidence type="ECO:0000256" key="1">
    <source>
        <dbReference type="SAM" id="MobiDB-lite"/>
    </source>
</evidence>
<keyword evidence="3" id="KW-1185">Reference proteome</keyword>
<dbReference type="EMBL" id="BAAACA010000038">
    <property type="protein sequence ID" value="GAA0618221.1"/>
    <property type="molecule type" value="Genomic_DNA"/>
</dbReference>
<evidence type="ECO:0000313" key="3">
    <source>
        <dbReference type="Proteomes" id="UP001500668"/>
    </source>
</evidence>
<protein>
    <submittedName>
        <fullName evidence="2">Uncharacterized protein</fullName>
    </submittedName>
</protein>
<accession>A0ABP3RVW1</accession>
<proteinExistence type="predicted"/>
<feature type="compositionally biased region" description="Basic residues" evidence="1">
    <location>
        <begin position="16"/>
        <end position="25"/>
    </location>
</feature>
<dbReference type="Proteomes" id="UP001500668">
    <property type="component" value="Unassembled WGS sequence"/>
</dbReference>